<dbReference type="AlphaFoldDB" id="F8NQ37"/>
<evidence type="ECO:0000256" key="3">
    <source>
        <dbReference type="ARBA" id="ARBA00022507"/>
    </source>
</evidence>
<dbReference type="PANTHER" id="PTHR28097:SF1">
    <property type="entry name" value="PHEROMONE A FACTOR RECEPTOR"/>
    <property type="match status" value="1"/>
</dbReference>
<evidence type="ECO:0000313" key="11">
    <source>
        <dbReference type="EMBL" id="EGO26516.1"/>
    </source>
</evidence>
<evidence type="ECO:0000256" key="2">
    <source>
        <dbReference type="ARBA" id="ARBA00011085"/>
    </source>
</evidence>
<dbReference type="GO" id="GO:0004932">
    <property type="term" value="F:mating-type factor pheromone receptor activity"/>
    <property type="evidence" value="ECO:0007669"/>
    <property type="project" value="InterPro"/>
</dbReference>
<sequence>MVSTNHVFSGFAFIGFIIVSTLLPLHIKAGNIGTCAFIVWTGVLCFNGFVNSIIWDKNVTNWAPVWCDICGTIAIPSACLCIARHLYHVTKNIFANQRVQGQCRAWQAILFDYLLVLGIPALIVIFSYVIQVNRFYIFEEIGCYYAIGSTVLTYPLIWVWLTLIALITVIYAGATVRTLIQRRSRFKELIQRHEHVRRLLALVIMIFMCSFPPSLWLLVSDIANNPIYSWRSWEFEHANISEIVQITANTWQASGSQSVAVLQFTRWAYVMYAAIFFAFFGFTAGAKNHYRLACMFPGSYPHELSEEDVKSIIESEPN</sequence>
<comment type="similarity">
    <text evidence="2">Belongs to the G-protein coupled receptor 4 family.</text>
</comment>
<feature type="transmembrane region" description="Helical" evidence="10">
    <location>
        <begin position="32"/>
        <end position="50"/>
    </location>
</feature>
<feature type="transmembrane region" description="Helical" evidence="10">
    <location>
        <begin position="62"/>
        <end position="87"/>
    </location>
</feature>
<dbReference type="PANTHER" id="PTHR28097">
    <property type="entry name" value="PHEROMONE A FACTOR RECEPTOR"/>
    <property type="match status" value="1"/>
</dbReference>
<dbReference type="Pfam" id="PF02076">
    <property type="entry name" value="STE3"/>
    <property type="match status" value="1"/>
</dbReference>
<evidence type="ECO:0000256" key="6">
    <source>
        <dbReference type="ARBA" id="ARBA00023040"/>
    </source>
</evidence>
<keyword evidence="7 10" id="KW-0472">Membrane</keyword>
<keyword evidence="3" id="KW-0589">Pheromone response</keyword>
<dbReference type="GO" id="GO:0005886">
    <property type="term" value="C:plasma membrane"/>
    <property type="evidence" value="ECO:0007669"/>
    <property type="project" value="TreeGrafter"/>
</dbReference>
<dbReference type="EMBL" id="GL945432">
    <property type="protein sequence ID" value="EGO26516.1"/>
    <property type="molecule type" value="Genomic_DNA"/>
</dbReference>
<dbReference type="CDD" id="cd14966">
    <property type="entry name" value="7tmD_STE3"/>
    <property type="match status" value="1"/>
</dbReference>
<evidence type="ECO:0000256" key="1">
    <source>
        <dbReference type="ARBA" id="ARBA00004141"/>
    </source>
</evidence>
<keyword evidence="4 10" id="KW-0812">Transmembrane</keyword>
<evidence type="ECO:0000256" key="8">
    <source>
        <dbReference type="ARBA" id="ARBA00023170"/>
    </source>
</evidence>
<dbReference type="KEGG" id="sla:SERLADRAFT_414531"/>
<name>F8NQ37_SERL9</name>
<feature type="transmembrane region" description="Helical" evidence="10">
    <location>
        <begin position="108"/>
        <end position="130"/>
    </location>
</feature>
<keyword evidence="6" id="KW-0297">G-protein coupled receptor</keyword>
<proteinExistence type="inferred from homology"/>
<evidence type="ECO:0000256" key="10">
    <source>
        <dbReference type="SAM" id="Phobius"/>
    </source>
</evidence>
<feature type="transmembrane region" description="Helical" evidence="10">
    <location>
        <begin position="199"/>
        <end position="219"/>
    </location>
</feature>
<organism>
    <name type="scientific">Serpula lacrymans var. lacrymans (strain S7.9)</name>
    <name type="common">Dry rot fungus</name>
    <dbReference type="NCBI Taxonomy" id="578457"/>
    <lineage>
        <taxon>Eukaryota</taxon>
        <taxon>Fungi</taxon>
        <taxon>Dikarya</taxon>
        <taxon>Basidiomycota</taxon>
        <taxon>Agaricomycotina</taxon>
        <taxon>Agaricomycetes</taxon>
        <taxon>Agaricomycetidae</taxon>
        <taxon>Boletales</taxon>
        <taxon>Coniophorineae</taxon>
        <taxon>Serpulaceae</taxon>
        <taxon>Serpula</taxon>
    </lineage>
</organism>
<dbReference type="Proteomes" id="UP000008064">
    <property type="component" value="Unassembled WGS sequence"/>
</dbReference>
<accession>F8NQ37</accession>
<keyword evidence="8" id="KW-0675">Receptor</keyword>
<keyword evidence="5 10" id="KW-1133">Transmembrane helix</keyword>
<dbReference type="InterPro" id="IPR001499">
    <property type="entry name" value="GPCR_STE3"/>
</dbReference>
<evidence type="ECO:0000256" key="5">
    <source>
        <dbReference type="ARBA" id="ARBA00022989"/>
    </source>
</evidence>
<evidence type="ECO:0000256" key="9">
    <source>
        <dbReference type="ARBA" id="ARBA00023224"/>
    </source>
</evidence>
<comment type="subcellular location">
    <subcellularLocation>
        <location evidence="1">Membrane</location>
        <topology evidence="1">Multi-pass membrane protein</topology>
    </subcellularLocation>
</comment>
<dbReference type="GO" id="GO:0000750">
    <property type="term" value="P:pheromone-dependent signal transduction involved in conjugation with cellular fusion"/>
    <property type="evidence" value="ECO:0007669"/>
    <property type="project" value="TreeGrafter"/>
</dbReference>
<dbReference type="RefSeq" id="XP_007316689.1">
    <property type="nucleotide sequence ID" value="XM_007316627.1"/>
</dbReference>
<reference evidence="11" key="1">
    <citation type="submission" date="2011-04" db="EMBL/GenBank/DDBJ databases">
        <title>Evolution of plant cell wall degrading machinery underlies the functional diversity of forest fungi.</title>
        <authorList>
            <consortium name="US DOE Joint Genome Institute (JGI-PGF)"/>
            <person name="Eastwood D.C."/>
            <person name="Floudas D."/>
            <person name="Binder M."/>
            <person name="Majcherczyk A."/>
            <person name="Schneider P."/>
            <person name="Aerts A."/>
            <person name="Asiegbu F.O."/>
            <person name="Baker S.E."/>
            <person name="Barry K."/>
            <person name="Bendiksby M."/>
            <person name="Blumentritt M."/>
            <person name="Coutinho P.M."/>
            <person name="Cullen D."/>
            <person name="Cullen D."/>
            <person name="Gathman A."/>
            <person name="Goodell B."/>
            <person name="Henrissat B."/>
            <person name="Ihrmark K."/>
            <person name="Kauserud H."/>
            <person name="Kohler A."/>
            <person name="LaButti K."/>
            <person name="Lapidus A."/>
            <person name="Lavin J.L."/>
            <person name="Lee Y.-H."/>
            <person name="Lindquist E."/>
            <person name="Lilly W."/>
            <person name="Lucas S."/>
            <person name="Morin E."/>
            <person name="Murat C."/>
            <person name="Oguiza J.A."/>
            <person name="Park J."/>
            <person name="Pisabarro A.G."/>
            <person name="Riley R."/>
            <person name="Rosling A."/>
            <person name="Salamov A."/>
            <person name="Schmidt O."/>
            <person name="Schmutz J."/>
            <person name="Skrede I."/>
            <person name="Stenlid J."/>
            <person name="Wiebenga A."/>
            <person name="Xie X."/>
            <person name="Kues U."/>
            <person name="Hibbett D.S."/>
            <person name="Hoffmeister D."/>
            <person name="Hogberg N."/>
            <person name="Martin F."/>
            <person name="Grigoriev I.V."/>
            <person name="Watkinson S.C."/>
        </authorList>
    </citation>
    <scope>NUCLEOTIDE SEQUENCE</scope>
    <source>
        <strain evidence="11">S7.9</strain>
    </source>
</reference>
<evidence type="ECO:0000256" key="4">
    <source>
        <dbReference type="ARBA" id="ARBA00022692"/>
    </source>
</evidence>
<keyword evidence="9" id="KW-0807">Transducer</keyword>
<gene>
    <name evidence="11" type="ORF">SERLADRAFT_414531</name>
</gene>
<feature type="transmembrane region" description="Helical" evidence="10">
    <location>
        <begin position="6"/>
        <end position="25"/>
    </location>
</feature>
<protein>
    <recommendedName>
        <fullName evidence="12">Fungal pheromone STE3G-protein-coupled receptor</fullName>
    </recommendedName>
</protein>
<dbReference type="OrthoDB" id="2874149at2759"/>
<feature type="transmembrane region" description="Helical" evidence="10">
    <location>
        <begin position="267"/>
        <end position="286"/>
    </location>
</feature>
<evidence type="ECO:0000256" key="7">
    <source>
        <dbReference type="ARBA" id="ARBA00023136"/>
    </source>
</evidence>
<feature type="transmembrane region" description="Helical" evidence="10">
    <location>
        <begin position="157"/>
        <end position="179"/>
    </location>
</feature>
<evidence type="ECO:0008006" key="12">
    <source>
        <dbReference type="Google" id="ProtNLM"/>
    </source>
</evidence>
<dbReference type="HOGENOM" id="CLU_027592_0_1_1"/>
<dbReference type="GeneID" id="18813280"/>
<dbReference type="PRINTS" id="PR00899">
    <property type="entry name" value="GPCRSTE3"/>
</dbReference>